<accession>A0A0E9QUT1</accession>
<reference evidence="1" key="1">
    <citation type="submission" date="2014-11" db="EMBL/GenBank/DDBJ databases">
        <authorList>
            <person name="Amaro Gonzalez C."/>
        </authorList>
    </citation>
    <scope>NUCLEOTIDE SEQUENCE</scope>
</reference>
<name>A0A0E9QUT1_ANGAN</name>
<sequence length="38" mass="4413">MQSRIYNLDAGTKREGLLRFDPRHGQGRKLVMVNKETP</sequence>
<dbReference type="AlphaFoldDB" id="A0A0E9QUT1"/>
<evidence type="ECO:0000313" key="1">
    <source>
        <dbReference type="EMBL" id="JAH19838.1"/>
    </source>
</evidence>
<reference evidence="1" key="2">
    <citation type="journal article" date="2015" name="Fish Shellfish Immunol.">
        <title>Early steps in the European eel (Anguilla anguilla)-Vibrio vulnificus interaction in the gills: Role of the RtxA13 toxin.</title>
        <authorList>
            <person name="Callol A."/>
            <person name="Pajuelo D."/>
            <person name="Ebbesson L."/>
            <person name="Teles M."/>
            <person name="MacKenzie S."/>
            <person name="Amaro C."/>
        </authorList>
    </citation>
    <scope>NUCLEOTIDE SEQUENCE</scope>
</reference>
<organism evidence="1">
    <name type="scientific">Anguilla anguilla</name>
    <name type="common">European freshwater eel</name>
    <name type="synonym">Muraena anguilla</name>
    <dbReference type="NCBI Taxonomy" id="7936"/>
    <lineage>
        <taxon>Eukaryota</taxon>
        <taxon>Metazoa</taxon>
        <taxon>Chordata</taxon>
        <taxon>Craniata</taxon>
        <taxon>Vertebrata</taxon>
        <taxon>Euteleostomi</taxon>
        <taxon>Actinopterygii</taxon>
        <taxon>Neopterygii</taxon>
        <taxon>Teleostei</taxon>
        <taxon>Anguilliformes</taxon>
        <taxon>Anguillidae</taxon>
        <taxon>Anguilla</taxon>
    </lineage>
</organism>
<proteinExistence type="predicted"/>
<protein>
    <submittedName>
        <fullName evidence="1">Uncharacterized protein</fullName>
    </submittedName>
</protein>
<dbReference type="EMBL" id="GBXM01088739">
    <property type="protein sequence ID" value="JAH19838.1"/>
    <property type="molecule type" value="Transcribed_RNA"/>
</dbReference>